<evidence type="ECO:0000259" key="1">
    <source>
        <dbReference type="PROSITE" id="PS51819"/>
    </source>
</evidence>
<organism evidence="2 3">
    <name type="scientific">Streptomonospora halophila</name>
    <dbReference type="NCBI Taxonomy" id="427369"/>
    <lineage>
        <taxon>Bacteria</taxon>
        <taxon>Bacillati</taxon>
        <taxon>Actinomycetota</taxon>
        <taxon>Actinomycetes</taxon>
        <taxon>Streptosporangiales</taxon>
        <taxon>Nocardiopsidaceae</taxon>
        <taxon>Streptomonospora</taxon>
    </lineage>
</organism>
<proteinExistence type="predicted"/>
<keyword evidence="3" id="KW-1185">Reference proteome</keyword>
<dbReference type="EMBL" id="BAABIK010000018">
    <property type="protein sequence ID" value="GAA4947249.1"/>
    <property type="molecule type" value="Genomic_DNA"/>
</dbReference>
<name>A0ABP9GNM3_9ACTN</name>
<dbReference type="CDD" id="cd06587">
    <property type="entry name" value="VOC"/>
    <property type="match status" value="1"/>
</dbReference>
<comment type="caution">
    <text evidence="2">The sequence shown here is derived from an EMBL/GenBank/DDBJ whole genome shotgun (WGS) entry which is preliminary data.</text>
</comment>
<dbReference type="InterPro" id="IPR041581">
    <property type="entry name" value="Glyoxalase_6"/>
</dbReference>
<dbReference type="RefSeq" id="WP_345557291.1">
    <property type="nucleotide sequence ID" value="NZ_BAABIK010000018.1"/>
</dbReference>
<sequence>MIGRLSTVVLDCPDPHALAAFYSELLGMPITRVDGDWIDIGERGATQVSFQHAPDHVPPRWPDPAYPQQLHLDVEVEDIAAAEERVLALGATKVGEGRDFRVYTDPAGHPFCLVFESSPAAG</sequence>
<evidence type="ECO:0000313" key="2">
    <source>
        <dbReference type="EMBL" id="GAA4947249.1"/>
    </source>
</evidence>
<gene>
    <name evidence="2" type="ORF">GCM10023224_33610</name>
</gene>
<dbReference type="PANTHER" id="PTHR35908">
    <property type="entry name" value="HYPOTHETICAL FUSION PROTEIN"/>
    <property type="match status" value="1"/>
</dbReference>
<dbReference type="Gene3D" id="3.10.180.10">
    <property type="entry name" value="2,3-Dihydroxybiphenyl 1,2-Dioxygenase, domain 1"/>
    <property type="match status" value="1"/>
</dbReference>
<dbReference type="SUPFAM" id="SSF54593">
    <property type="entry name" value="Glyoxalase/Bleomycin resistance protein/Dihydroxybiphenyl dioxygenase"/>
    <property type="match status" value="1"/>
</dbReference>
<protein>
    <submittedName>
        <fullName evidence="2">VOC family protein</fullName>
    </submittedName>
</protein>
<feature type="domain" description="VOC" evidence="1">
    <location>
        <begin position="4"/>
        <end position="122"/>
    </location>
</feature>
<dbReference type="InterPro" id="IPR029068">
    <property type="entry name" value="Glyas_Bleomycin-R_OHBP_Dase"/>
</dbReference>
<dbReference type="InterPro" id="IPR037523">
    <property type="entry name" value="VOC_core"/>
</dbReference>
<dbReference type="Proteomes" id="UP001499993">
    <property type="component" value="Unassembled WGS sequence"/>
</dbReference>
<dbReference type="Pfam" id="PF18029">
    <property type="entry name" value="Glyoxalase_6"/>
    <property type="match status" value="1"/>
</dbReference>
<reference evidence="3" key="1">
    <citation type="journal article" date="2019" name="Int. J. Syst. Evol. Microbiol.">
        <title>The Global Catalogue of Microorganisms (GCM) 10K type strain sequencing project: providing services to taxonomists for standard genome sequencing and annotation.</title>
        <authorList>
            <consortium name="The Broad Institute Genomics Platform"/>
            <consortium name="The Broad Institute Genome Sequencing Center for Infectious Disease"/>
            <person name="Wu L."/>
            <person name="Ma J."/>
        </authorList>
    </citation>
    <scope>NUCLEOTIDE SEQUENCE [LARGE SCALE GENOMIC DNA]</scope>
    <source>
        <strain evidence="3">JCM 18123</strain>
    </source>
</reference>
<dbReference type="PANTHER" id="PTHR35908:SF1">
    <property type="entry name" value="CONSERVED PROTEIN"/>
    <property type="match status" value="1"/>
</dbReference>
<dbReference type="PROSITE" id="PS51819">
    <property type="entry name" value="VOC"/>
    <property type="match status" value="1"/>
</dbReference>
<evidence type="ECO:0000313" key="3">
    <source>
        <dbReference type="Proteomes" id="UP001499993"/>
    </source>
</evidence>
<accession>A0ABP9GNM3</accession>